<dbReference type="InterPro" id="IPR009000">
    <property type="entry name" value="Transl_B-barrel_sf"/>
</dbReference>
<keyword evidence="9" id="KW-1185">Reference proteome</keyword>
<dbReference type="PANTHER" id="PTHR33692">
    <property type="entry name" value="RIBOSOME MATURATION FACTOR RIMM"/>
    <property type="match status" value="1"/>
</dbReference>
<protein>
    <recommendedName>
        <fullName evidence="5">Ribosome maturation factor RimM</fullName>
    </recommendedName>
</protein>
<feature type="domain" description="Ribosome maturation factor RimM PRC barrel" evidence="7">
    <location>
        <begin position="101"/>
        <end position="165"/>
    </location>
</feature>
<dbReference type="InterPro" id="IPR002676">
    <property type="entry name" value="RimM_N"/>
</dbReference>
<dbReference type="EMBL" id="FWWR01000009">
    <property type="protein sequence ID" value="SMB84230.1"/>
    <property type="molecule type" value="Genomic_DNA"/>
</dbReference>
<comment type="similarity">
    <text evidence="5">Belongs to the RimM family.</text>
</comment>
<dbReference type="Pfam" id="PF01782">
    <property type="entry name" value="RimM"/>
    <property type="match status" value="1"/>
</dbReference>
<reference evidence="9" key="1">
    <citation type="submission" date="2017-04" db="EMBL/GenBank/DDBJ databases">
        <authorList>
            <person name="Varghese N."/>
            <person name="Submissions S."/>
        </authorList>
    </citation>
    <scope>NUCLEOTIDE SEQUENCE [LARGE SCALE GENOMIC DNA]</scope>
    <source>
        <strain evidence="9">DSM 20463</strain>
    </source>
</reference>
<dbReference type="Pfam" id="PF24986">
    <property type="entry name" value="PRC_RimM"/>
    <property type="match status" value="1"/>
</dbReference>
<dbReference type="GO" id="GO:0042274">
    <property type="term" value="P:ribosomal small subunit biogenesis"/>
    <property type="evidence" value="ECO:0007669"/>
    <property type="project" value="UniProtKB-UniRule"/>
</dbReference>
<name>A0A1W1UT60_PEPAS</name>
<dbReference type="NCBIfam" id="TIGR02273">
    <property type="entry name" value="16S_RimM"/>
    <property type="match status" value="1"/>
</dbReference>
<dbReference type="InterPro" id="IPR011033">
    <property type="entry name" value="PRC_barrel-like_sf"/>
</dbReference>
<gene>
    <name evidence="5" type="primary">rimM</name>
    <name evidence="8" type="ORF">SAMN00017477_0648</name>
</gene>
<dbReference type="SUPFAM" id="SSF50346">
    <property type="entry name" value="PRC-barrel domain"/>
    <property type="match status" value="1"/>
</dbReference>
<evidence type="ECO:0000259" key="7">
    <source>
        <dbReference type="Pfam" id="PF24986"/>
    </source>
</evidence>
<comment type="subunit">
    <text evidence="5">Binds ribosomal protein uS19.</text>
</comment>
<keyword evidence="3 5" id="KW-0698">rRNA processing</keyword>
<evidence type="ECO:0000256" key="2">
    <source>
        <dbReference type="ARBA" id="ARBA00022517"/>
    </source>
</evidence>
<dbReference type="STRING" id="573058.SAMN00017477_0648"/>
<keyword evidence="2 5" id="KW-0690">Ribosome biogenesis</keyword>
<dbReference type="InterPro" id="IPR011961">
    <property type="entry name" value="RimM"/>
</dbReference>
<comment type="function">
    <text evidence="5">An accessory protein needed during the final step in the assembly of 30S ribosomal subunit, possibly for assembly of the head region. Essential for efficient processing of 16S rRNA. May be needed both before and after RbfA during the maturation of 16S rRNA. It has affinity for free ribosomal 30S subunits but not for 70S ribosomes.</text>
</comment>
<dbReference type="Gene3D" id="2.40.30.60">
    <property type="entry name" value="RimM"/>
    <property type="match status" value="1"/>
</dbReference>
<comment type="domain">
    <text evidence="5">The PRC barrel domain binds ribosomal protein uS19.</text>
</comment>
<dbReference type="InterPro" id="IPR036976">
    <property type="entry name" value="RimM_N_sf"/>
</dbReference>
<evidence type="ECO:0000256" key="1">
    <source>
        <dbReference type="ARBA" id="ARBA00022490"/>
    </source>
</evidence>
<dbReference type="Proteomes" id="UP000192368">
    <property type="component" value="Unassembled WGS sequence"/>
</dbReference>
<dbReference type="PANTHER" id="PTHR33692:SF1">
    <property type="entry name" value="RIBOSOME MATURATION FACTOR RIMM"/>
    <property type="match status" value="1"/>
</dbReference>
<dbReference type="GO" id="GO:0005840">
    <property type="term" value="C:ribosome"/>
    <property type="evidence" value="ECO:0007669"/>
    <property type="project" value="InterPro"/>
</dbReference>
<keyword evidence="4 5" id="KW-0143">Chaperone</keyword>
<dbReference type="HAMAP" id="MF_00014">
    <property type="entry name" value="Ribosome_mat_RimM"/>
    <property type="match status" value="1"/>
</dbReference>
<dbReference type="GO" id="GO:0006364">
    <property type="term" value="P:rRNA processing"/>
    <property type="evidence" value="ECO:0007669"/>
    <property type="project" value="UniProtKB-UniRule"/>
</dbReference>
<evidence type="ECO:0000256" key="5">
    <source>
        <dbReference type="HAMAP-Rule" id="MF_00014"/>
    </source>
</evidence>
<dbReference type="SUPFAM" id="SSF50447">
    <property type="entry name" value="Translation proteins"/>
    <property type="match status" value="1"/>
</dbReference>
<comment type="subcellular location">
    <subcellularLocation>
        <location evidence="5">Cytoplasm</location>
    </subcellularLocation>
</comment>
<organism evidence="8 9">
    <name type="scientific">Peptoniphilus asaccharolyticus DSM 20463</name>
    <dbReference type="NCBI Taxonomy" id="573058"/>
    <lineage>
        <taxon>Bacteria</taxon>
        <taxon>Bacillati</taxon>
        <taxon>Bacillota</taxon>
        <taxon>Tissierellia</taxon>
        <taxon>Tissierellales</taxon>
        <taxon>Peptoniphilaceae</taxon>
        <taxon>Peptoniphilus</taxon>
    </lineage>
</organism>
<proteinExistence type="inferred from homology"/>
<evidence type="ECO:0000256" key="3">
    <source>
        <dbReference type="ARBA" id="ARBA00022552"/>
    </source>
</evidence>
<dbReference type="InterPro" id="IPR056792">
    <property type="entry name" value="PRC_RimM"/>
</dbReference>
<evidence type="ECO:0000313" key="8">
    <source>
        <dbReference type="EMBL" id="SMB84230.1"/>
    </source>
</evidence>
<evidence type="ECO:0000259" key="6">
    <source>
        <dbReference type="Pfam" id="PF01782"/>
    </source>
</evidence>
<sequence length="168" mass="19504">MKNLNNYTVVGQIINTRGIRGELKVLPLTSKNERFLELENVYIGDNLIPQKVSKVQITDRFIYIQFDGLNNINDVEKFKTYYIYVSDEDRVELEEGEYFISDIIGCKVYKTDETFVGEVVDFIENPANDVYVIKGEKEYLIPQVSEFVKDIDIESKKIIIDPIEGMLE</sequence>
<dbReference type="RefSeq" id="WP_234989732.1">
    <property type="nucleotide sequence ID" value="NZ_FWWR01000009.1"/>
</dbReference>
<keyword evidence="1 5" id="KW-0963">Cytoplasm</keyword>
<dbReference type="GO" id="GO:0005737">
    <property type="term" value="C:cytoplasm"/>
    <property type="evidence" value="ECO:0007669"/>
    <property type="project" value="UniProtKB-SubCell"/>
</dbReference>
<feature type="domain" description="RimM N-terminal" evidence="6">
    <location>
        <begin position="9"/>
        <end position="88"/>
    </location>
</feature>
<dbReference type="GO" id="GO:0043022">
    <property type="term" value="F:ribosome binding"/>
    <property type="evidence" value="ECO:0007669"/>
    <property type="project" value="InterPro"/>
</dbReference>
<dbReference type="Gene3D" id="2.30.30.240">
    <property type="entry name" value="PRC-barrel domain"/>
    <property type="match status" value="1"/>
</dbReference>
<evidence type="ECO:0000256" key="4">
    <source>
        <dbReference type="ARBA" id="ARBA00023186"/>
    </source>
</evidence>
<dbReference type="AlphaFoldDB" id="A0A1W1UT60"/>
<accession>A0A1W1UT60</accession>
<evidence type="ECO:0000313" key="9">
    <source>
        <dbReference type="Proteomes" id="UP000192368"/>
    </source>
</evidence>